<dbReference type="Proteomes" id="UP000245119">
    <property type="component" value="Linkage Group LG7"/>
</dbReference>
<dbReference type="AlphaFoldDB" id="A0A2T7P2Q1"/>
<evidence type="ECO:0000313" key="3">
    <source>
        <dbReference type="Proteomes" id="UP000245119"/>
    </source>
</evidence>
<dbReference type="STRING" id="400727.A0A2T7P2Q1"/>
<dbReference type="Pfam" id="PF13843">
    <property type="entry name" value="DDE_Tnp_1_7"/>
    <property type="match status" value="2"/>
</dbReference>
<feature type="domain" description="PiggyBac transposable element-derived protein" evidence="1">
    <location>
        <begin position="112"/>
        <end position="370"/>
    </location>
</feature>
<proteinExistence type="predicted"/>
<comment type="caution">
    <text evidence="2">The sequence shown here is derived from an EMBL/GenBank/DDBJ whole genome shotgun (WGS) entry which is preliminary data.</text>
</comment>
<accession>A0A2T7P2Q1</accession>
<feature type="domain" description="PiggyBac transposable element-derived protein" evidence="1">
    <location>
        <begin position="378"/>
        <end position="601"/>
    </location>
</feature>
<organism evidence="2 3">
    <name type="scientific">Pomacea canaliculata</name>
    <name type="common">Golden apple snail</name>
    <dbReference type="NCBI Taxonomy" id="400727"/>
    <lineage>
        <taxon>Eukaryota</taxon>
        <taxon>Metazoa</taxon>
        <taxon>Spiralia</taxon>
        <taxon>Lophotrochozoa</taxon>
        <taxon>Mollusca</taxon>
        <taxon>Gastropoda</taxon>
        <taxon>Caenogastropoda</taxon>
        <taxon>Architaenioglossa</taxon>
        <taxon>Ampullarioidea</taxon>
        <taxon>Ampullariidae</taxon>
        <taxon>Pomacea</taxon>
    </lineage>
</organism>
<dbReference type="PANTHER" id="PTHR46599:SF3">
    <property type="entry name" value="PIGGYBAC TRANSPOSABLE ELEMENT-DERIVED PROTEIN 4"/>
    <property type="match status" value="1"/>
</dbReference>
<evidence type="ECO:0000313" key="2">
    <source>
        <dbReference type="EMBL" id="PVD27696.1"/>
    </source>
</evidence>
<reference evidence="2 3" key="1">
    <citation type="submission" date="2018-04" db="EMBL/GenBank/DDBJ databases">
        <title>The genome of golden apple snail Pomacea canaliculata provides insight into stress tolerance and invasive adaptation.</title>
        <authorList>
            <person name="Liu C."/>
            <person name="Liu B."/>
            <person name="Ren Y."/>
            <person name="Zhang Y."/>
            <person name="Wang H."/>
            <person name="Li S."/>
            <person name="Jiang F."/>
            <person name="Yin L."/>
            <person name="Zhang G."/>
            <person name="Qian W."/>
            <person name="Fan W."/>
        </authorList>
    </citation>
    <scope>NUCLEOTIDE SEQUENCE [LARGE SCALE GENOMIC DNA]</scope>
    <source>
        <strain evidence="2">SZHN2017</strain>
        <tissue evidence="2">Muscle</tissue>
    </source>
</reference>
<dbReference type="InterPro" id="IPR029526">
    <property type="entry name" value="PGBD"/>
</dbReference>
<keyword evidence="3" id="KW-1185">Reference proteome</keyword>
<name>A0A2T7P2Q1_POMCA</name>
<gene>
    <name evidence="2" type="ORF">C0Q70_12867</name>
</gene>
<protein>
    <recommendedName>
        <fullName evidence="1">PiggyBac transposable element-derived protein domain-containing protein</fullName>
    </recommendedName>
</protein>
<dbReference type="OrthoDB" id="128757at2759"/>
<sequence>MARECKYREMCELFLSDSDEEMELEVGDDDDKDECLYVEENSSSEEDEEELNYGNRSADQYMTEVIDEDDECDVEIDKDSEHCDSETPSLVEQNVPENVPSLEEGDLNHEWSNFHLNDDSAAVPKGEPGYDPLHKLRPFINHLNHLFQTSYIPEQHIIIDEALCPWRGKLSFKVYMKDKPVKWGIKLYHLCESKSGYVWWFEILCGMPGLSNRPYDVVQRLLGPLKSLGYCLYTDTYYTSLALAEDLASSNTGFTGTVLSNIIGLPKEFMNTKLDTGGVDFRRCKNTVVLRWKDKTDVAVLSTIHRPQMVAVNTRTSVKKRPTAIVDYHKNMGGVDLNDHMISYNAFYRKTTKWWKKLAFHMLTLTMVQAHCLYLKLFQTTYIPEQHIIIDEALCPWRGKLSFKVYMKDKPVKWGIKIVPSLRKQVWYVWRFEILCGMPGLSNRPYDVVQRLLGPLKSLGYCLYTDTYYTSLALAEDLASSNTGFTGTVLSNRIGLPKEFMNTKLDTGGVDFRRCKNTVVLRWKDKTDVAVLSTIHRPQMVAVNTCTSVKKRPTAIVDYHKNMGGVDLNDHMISYNAFYRKTTKWWKKLAFHMLTLTMVQAHCLYLKVRKIIGKPGMCLEDFMISVGEDLVTMPKSDLEQPTGAAVPQDPQQLRLQGKHLSHFLVPLKVRRYCCVCYARLKAEGTDSKYRRKRTQRTKWECQQCKKALCVHPCMKAYHTMQDYTRPLQNLV</sequence>
<evidence type="ECO:0000259" key="1">
    <source>
        <dbReference type="Pfam" id="PF13843"/>
    </source>
</evidence>
<dbReference type="PANTHER" id="PTHR46599">
    <property type="entry name" value="PIGGYBAC TRANSPOSABLE ELEMENT-DERIVED PROTEIN 4"/>
    <property type="match status" value="1"/>
</dbReference>
<dbReference type="EMBL" id="PZQS01000007">
    <property type="protein sequence ID" value="PVD27696.1"/>
    <property type="molecule type" value="Genomic_DNA"/>
</dbReference>